<dbReference type="EMBL" id="CP096973">
    <property type="protein sequence ID" value="UYO75698.1"/>
    <property type="molecule type" value="Genomic_DNA"/>
</dbReference>
<evidence type="ECO:0000313" key="2">
    <source>
        <dbReference type="EMBL" id="UYO75698.1"/>
    </source>
</evidence>
<keyword evidence="3" id="KW-1185">Reference proteome</keyword>
<dbReference type="PANTHER" id="PTHR30605:SF0">
    <property type="entry name" value="ANHYDRO-N-ACETYLMURAMIC ACID KINASE"/>
    <property type="match status" value="1"/>
</dbReference>
<dbReference type="SUPFAM" id="SSF53067">
    <property type="entry name" value="Actin-like ATPase domain"/>
    <property type="match status" value="1"/>
</dbReference>
<dbReference type="CDD" id="cd24050">
    <property type="entry name" value="ASKHA_NBD_ANMK"/>
    <property type="match status" value="1"/>
</dbReference>
<dbReference type="Proteomes" id="UP001164935">
    <property type="component" value="Chromosome"/>
</dbReference>
<dbReference type="Pfam" id="PF03702">
    <property type="entry name" value="AnmK"/>
    <property type="match status" value="1"/>
</dbReference>
<evidence type="ECO:0000256" key="1">
    <source>
        <dbReference type="HAMAP-Rule" id="MF_01270"/>
    </source>
</evidence>
<keyword evidence="1" id="KW-0067">ATP-binding</keyword>
<keyword evidence="1 2" id="KW-0418">Kinase</keyword>
<dbReference type="GO" id="GO:0006040">
    <property type="term" value="P:amino sugar metabolic process"/>
    <property type="evidence" value="ECO:0007669"/>
    <property type="project" value="InterPro"/>
</dbReference>
<comment type="pathway">
    <text evidence="1">Cell wall biogenesis; peptidoglycan recycling.</text>
</comment>
<comment type="pathway">
    <text evidence="1">Amino-sugar metabolism; 1,6-anhydro-N-acetylmuramate degradation.</text>
</comment>
<dbReference type="KEGG" id="hqn:M0220_05990"/>
<dbReference type="GO" id="GO:0016773">
    <property type="term" value="F:phosphotransferase activity, alcohol group as acceptor"/>
    <property type="evidence" value="ECO:0007669"/>
    <property type="project" value="UniProtKB-UniRule"/>
</dbReference>
<dbReference type="GO" id="GO:0005524">
    <property type="term" value="F:ATP binding"/>
    <property type="evidence" value="ECO:0007669"/>
    <property type="project" value="UniProtKB-UniRule"/>
</dbReference>
<dbReference type="AlphaFoldDB" id="A0AA46YRK0"/>
<dbReference type="NCBIfam" id="NF007139">
    <property type="entry name" value="PRK09585.1-3"/>
    <property type="match status" value="1"/>
</dbReference>
<evidence type="ECO:0000313" key="3">
    <source>
        <dbReference type="Proteomes" id="UP001164935"/>
    </source>
</evidence>
<dbReference type="GO" id="GO:0016301">
    <property type="term" value="F:kinase activity"/>
    <property type="evidence" value="ECO:0007669"/>
    <property type="project" value="UniProtKB-KW"/>
</dbReference>
<proteinExistence type="inferred from homology"/>
<comment type="function">
    <text evidence="1">Catalyzes the specific phosphorylation of 1,6-anhydro-N-acetylmuramic acid (anhMurNAc) with the simultaneous cleavage of the 1,6-anhydro ring, generating MurNAc-6-P. Is required for the utilization of anhMurNAc either imported from the medium or derived from its own cell wall murein, and thus plays a role in cell wall recycling.</text>
</comment>
<dbReference type="RefSeq" id="WP_030074091.1">
    <property type="nucleotide sequence ID" value="NZ_CP096973.1"/>
</dbReference>
<keyword evidence="1 2" id="KW-0808">Transferase</keyword>
<dbReference type="InterPro" id="IPR005338">
    <property type="entry name" value="Anhydro_N_Ac-Mur_kinase"/>
</dbReference>
<gene>
    <name evidence="1" type="primary">anmK</name>
    <name evidence="2" type="ORF">M0220_05990</name>
</gene>
<comment type="similarity">
    <text evidence="1">Belongs to the anhydro-N-acetylmuramic acid kinase family.</text>
</comment>
<sequence length="380" mass="40519">MKMPPTALPSYYIGLMSGTSLDGVDAALVAIGPDSPPVLIATHAAPMPPPLHHLLLTLCHAERVSFAELAQAESAFCRLQADAVKALLDREGITAEHIHAIGSHGQTIEHAPSGHHGGPAYTLQLDNPSLLAELTGCTVVADFRRRDLAAGGQAAPLAPAFHQALFGRQEGEQLVLNLGGFANLTWLPSDIHISVIGFDTGPANVLLDTWFAKHHNGRFDHDGAWAASGQVDQALLNRLLSEPFFQQLPPRSTGRELFHLAWLEKQLTGHEMANDVQATLAELTAISVTQGIQQLPLSHNDITLMACGGGAHNTYLMARLATQLPNAVFKSSADFGWPEDWIEAGAFAWLAHQRLHGLPGNLPSVTGANGPRVLGGIYAS</sequence>
<organism evidence="2 3">
    <name type="scientific">Halomonas qinghailakensis</name>
    <dbReference type="NCBI Taxonomy" id="2937790"/>
    <lineage>
        <taxon>Bacteria</taxon>
        <taxon>Pseudomonadati</taxon>
        <taxon>Pseudomonadota</taxon>
        <taxon>Gammaproteobacteria</taxon>
        <taxon>Oceanospirillales</taxon>
        <taxon>Halomonadaceae</taxon>
        <taxon>Halomonas</taxon>
    </lineage>
</organism>
<keyword evidence="1" id="KW-0119">Carbohydrate metabolism</keyword>
<protein>
    <recommendedName>
        <fullName evidence="1">Anhydro-N-acetylmuramic acid kinase</fullName>
        <ecNumber evidence="1">2.7.1.170</ecNumber>
    </recommendedName>
    <alternativeName>
        <fullName evidence="1">AnhMurNAc kinase</fullName>
    </alternativeName>
</protein>
<dbReference type="HAMAP" id="MF_01270">
    <property type="entry name" value="AnhMurNAc_kinase"/>
    <property type="match status" value="1"/>
</dbReference>
<feature type="binding site" evidence="1">
    <location>
        <begin position="18"/>
        <end position="25"/>
    </location>
    <ligand>
        <name>ATP</name>
        <dbReference type="ChEBI" id="CHEBI:30616"/>
    </ligand>
</feature>
<accession>A0AA46YRK0</accession>
<reference evidence="2" key="1">
    <citation type="submission" date="2022-05" db="EMBL/GenBank/DDBJ databases">
        <title>Complete sequence of a novel PHA-producing Halomonas strain.</title>
        <authorList>
            <person name="Zheng Z."/>
        </authorList>
    </citation>
    <scope>NUCLEOTIDE SEQUENCE</scope>
    <source>
        <strain evidence="2">ZZQ-149</strain>
    </source>
</reference>
<dbReference type="PANTHER" id="PTHR30605">
    <property type="entry name" value="ANHYDRO-N-ACETYLMURAMIC ACID KINASE"/>
    <property type="match status" value="1"/>
</dbReference>
<comment type="catalytic activity">
    <reaction evidence="1">
        <text>1,6-anhydro-N-acetyl-beta-muramate + ATP + H2O = N-acetyl-D-muramate 6-phosphate + ADP + H(+)</text>
        <dbReference type="Rhea" id="RHEA:24952"/>
        <dbReference type="ChEBI" id="CHEBI:15377"/>
        <dbReference type="ChEBI" id="CHEBI:15378"/>
        <dbReference type="ChEBI" id="CHEBI:30616"/>
        <dbReference type="ChEBI" id="CHEBI:58690"/>
        <dbReference type="ChEBI" id="CHEBI:58722"/>
        <dbReference type="ChEBI" id="CHEBI:456216"/>
        <dbReference type="EC" id="2.7.1.170"/>
    </reaction>
</comment>
<dbReference type="EC" id="2.7.1.170" evidence="1"/>
<name>A0AA46YRK0_9GAMM</name>
<dbReference type="Gene3D" id="3.30.420.40">
    <property type="match status" value="2"/>
</dbReference>
<dbReference type="GO" id="GO:0097175">
    <property type="term" value="P:1,6-anhydro-N-acetyl-beta-muramic acid catabolic process"/>
    <property type="evidence" value="ECO:0007669"/>
    <property type="project" value="UniProtKB-UniRule"/>
</dbReference>
<dbReference type="InterPro" id="IPR043129">
    <property type="entry name" value="ATPase_NBD"/>
</dbReference>
<dbReference type="GO" id="GO:0009254">
    <property type="term" value="P:peptidoglycan turnover"/>
    <property type="evidence" value="ECO:0007669"/>
    <property type="project" value="UniProtKB-UniRule"/>
</dbReference>
<keyword evidence="1" id="KW-0547">Nucleotide-binding</keyword>